<feature type="region of interest" description="Disordered" evidence="1">
    <location>
        <begin position="1"/>
        <end position="33"/>
    </location>
</feature>
<dbReference type="Proteomes" id="UP000253805">
    <property type="component" value="Unassembled WGS sequence"/>
</dbReference>
<proteinExistence type="predicted"/>
<evidence type="ECO:0000256" key="1">
    <source>
        <dbReference type="SAM" id="MobiDB-lite"/>
    </source>
</evidence>
<dbReference type="AlphaFoldDB" id="A0A369P370"/>
<accession>A0A369P370</accession>
<sequence>MKDKKSKKAAADKKADKLARKKKHTGCKGEKGAAGCKGCAKAKASLALSHCTCCKKRCPLSKPKCGKGRRLAAALKLREKKA</sequence>
<dbReference type="EMBL" id="PPUT01000019">
    <property type="protein sequence ID" value="RDC43570.1"/>
    <property type="molecule type" value="Genomic_DNA"/>
</dbReference>
<organism evidence="2 3">
    <name type="scientific">Adlercreutzia equolifaciens subsp. celatus</name>
    <dbReference type="NCBI Taxonomy" id="394340"/>
    <lineage>
        <taxon>Bacteria</taxon>
        <taxon>Bacillati</taxon>
        <taxon>Actinomycetota</taxon>
        <taxon>Coriobacteriia</taxon>
        <taxon>Eggerthellales</taxon>
        <taxon>Eggerthellaceae</taxon>
        <taxon>Adlercreutzia</taxon>
    </lineage>
</organism>
<evidence type="ECO:0000313" key="3">
    <source>
        <dbReference type="Proteomes" id="UP000253805"/>
    </source>
</evidence>
<feature type="compositionally biased region" description="Basic and acidic residues" evidence="1">
    <location>
        <begin position="1"/>
        <end position="18"/>
    </location>
</feature>
<evidence type="ECO:0000313" key="2">
    <source>
        <dbReference type="EMBL" id="RDC43570.1"/>
    </source>
</evidence>
<gene>
    <name evidence="2" type="ORF">C1850_07735</name>
</gene>
<comment type="caution">
    <text evidence="2">The sequence shown here is derived from an EMBL/GenBank/DDBJ whole genome shotgun (WGS) entry which is preliminary data.</text>
</comment>
<protein>
    <submittedName>
        <fullName evidence="2">Uncharacterized protein</fullName>
    </submittedName>
</protein>
<reference evidence="2 3" key="1">
    <citation type="journal article" date="2018" name="Elife">
        <title>Discovery and characterization of a prevalent human gut bacterial enzyme sufficient for the inactivation of a family of plant toxins.</title>
        <authorList>
            <person name="Koppel N."/>
            <person name="Bisanz J.E."/>
            <person name="Pandelia M.E."/>
            <person name="Turnbaugh P.J."/>
            <person name="Balskus E.P."/>
        </authorList>
    </citation>
    <scope>NUCLEOTIDE SEQUENCE [LARGE SCALE GENOMIC DNA]</scope>
    <source>
        <strain evidence="2 3">OB21 GAM 11</strain>
    </source>
</reference>
<dbReference type="RefSeq" id="WP_114539771.1">
    <property type="nucleotide sequence ID" value="NZ_AP024470.1"/>
</dbReference>
<name>A0A369P370_9ACTN</name>